<keyword evidence="2" id="KW-1185">Reference proteome</keyword>
<accession>A0ABQ9GRA6</accession>
<sequence>MIRGCYPCVQTHSVASRFDNAQLNITALSMGQFVCGRENCVLPRGDNSGQEYSKRNSFPYYVQPCRYQLHIGWLLSQWKTTIGYRFPGGVNRVDQWLKPLLHLLSLFATKVSRVQSLASSLRIFASGNRVGQCRWSAGFSGMSRFPRSLHSCAASISPYFILIGSEDFDVKCRPNLFTHLTSYKIDTNNAVKRAVYGRLRKFVRRTGWKKGGIKAGKKLKYSQRNLLPKLVIVTLFHTPVVENTVAWDFIRVVSVYALGKSLDRFFYLGIKMPPTSWESIRLDTAARQLKQAGRKRFAVRVHAESRHLNAYIIMWAAVSESLACSLSTKANRVQSPAGSLPYFRKWESWWTMLIISGDLVQKEFSERDIDACSLGARTLLMYSRLFVPHLEKRNCLGPTVFVYNAHKDSARFRCRDTVPRTLGSSREMGIDARRALGQERKSRGAAMLLRLPAAILDANDLMPLT</sequence>
<dbReference type="EMBL" id="JARBHB010000010">
    <property type="protein sequence ID" value="KAJ8874538.1"/>
    <property type="molecule type" value="Genomic_DNA"/>
</dbReference>
<comment type="caution">
    <text evidence="1">The sequence shown here is derived from an EMBL/GenBank/DDBJ whole genome shotgun (WGS) entry which is preliminary data.</text>
</comment>
<name>A0ABQ9GRA6_9NEOP</name>
<evidence type="ECO:0000313" key="2">
    <source>
        <dbReference type="Proteomes" id="UP001159363"/>
    </source>
</evidence>
<organism evidence="1 2">
    <name type="scientific">Dryococelus australis</name>
    <dbReference type="NCBI Taxonomy" id="614101"/>
    <lineage>
        <taxon>Eukaryota</taxon>
        <taxon>Metazoa</taxon>
        <taxon>Ecdysozoa</taxon>
        <taxon>Arthropoda</taxon>
        <taxon>Hexapoda</taxon>
        <taxon>Insecta</taxon>
        <taxon>Pterygota</taxon>
        <taxon>Neoptera</taxon>
        <taxon>Polyneoptera</taxon>
        <taxon>Phasmatodea</taxon>
        <taxon>Verophasmatodea</taxon>
        <taxon>Anareolatae</taxon>
        <taxon>Phasmatidae</taxon>
        <taxon>Eurycanthinae</taxon>
        <taxon>Dryococelus</taxon>
    </lineage>
</organism>
<reference evidence="1 2" key="1">
    <citation type="submission" date="2023-02" db="EMBL/GenBank/DDBJ databases">
        <title>LHISI_Scaffold_Assembly.</title>
        <authorList>
            <person name="Stuart O.P."/>
            <person name="Cleave R."/>
            <person name="Magrath M.J.L."/>
            <person name="Mikheyev A.S."/>
        </authorList>
    </citation>
    <scope>NUCLEOTIDE SEQUENCE [LARGE SCALE GENOMIC DNA]</scope>
    <source>
        <strain evidence="1">Daus_M_001</strain>
        <tissue evidence="1">Leg muscle</tissue>
    </source>
</reference>
<proteinExistence type="predicted"/>
<protein>
    <submittedName>
        <fullName evidence="1">Uncharacterized protein</fullName>
    </submittedName>
</protein>
<dbReference type="Proteomes" id="UP001159363">
    <property type="component" value="Chromosome 9"/>
</dbReference>
<evidence type="ECO:0000313" key="1">
    <source>
        <dbReference type="EMBL" id="KAJ8874538.1"/>
    </source>
</evidence>
<gene>
    <name evidence="1" type="ORF">PR048_025398</name>
</gene>